<dbReference type="InterPro" id="IPR000524">
    <property type="entry name" value="Tscrpt_reg_HTH_GntR"/>
</dbReference>
<dbReference type="InterPro" id="IPR036390">
    <property type="entry name" value="WH_DNA-bd_sf"/>
</dbReference>
<evidence type="ECO:0000313" key="5">
    <source>
        <dbReference type="EMBL" id="SIR27071.1"/>
    </source>
</evidence>
<evidence type="ECO:0000256" key="2">
    <source>
        <dbReference type="ARBA" id="ARBA00023125"/>
    </source>
</evidence>
<proteinExistence type="predicted"/>
<dbReference type="PANTHER" id="PTHR44846:SF1">
    <property type="entry name" value="MANNOSYL-D-GLYCERATE TRANSPORT_METABOLISM SYSTEM REPRESSOR MNGR-RELATED"/>
    <property type="match status" value="1"/>
</dbReference>
<evidence type="ECO:0000256" key="1">
    <source>
        <dbReference type="ARBA" id="ARBA00023015"/>
    </source>
</evidence>
<reference evidence="6" key="1">
    <citation type="submission" date="2017-01" db="EMBL/GenBank/DDBJ databases">
        <authorList>
            <person name="Varghese N."/>
            <person name="Submissions S."/>
        </authorList>
    </citation>
    <scope>NUCLEOTIDE SEQUENCE [LARGE SCALE GENOMIC DNA]</scope>
    <source>
        <strain evidence="6">ATCC 700103</strain>
    </source>
</reference>
<dbReference type="Pfam" id="PF00392">
    <property type="entry name" value="GntR"/>
    <property type="match status" value="1"/>
</dbReference>
<dbReference type="SMART" id="SM00866">
    <property type="entry name" value="UTRA"/>
    <property type="match status" value="1"/>
</dbReference>
<dbReference type="GO" id="GO:0003677">
    <property type="term" value="F:DNA binding"/>
    <property type="evidence" value="ECO:0007669"/>
    <property type="project" value="UniProtKB-KW"/>
</dbReference>
<dbReference type="SUPFAM" id="SSF46785">
    <property type="entry name" value="Winged helix' DNA-binding domain"/>
    <property type="match status" value="1"/>
</dbReference>
<dbReference type="InterPro" id="IPR011663">
    <property type="entry name" value="UTRA"/>
</dbReference>
<dbReference type="Gene3D" id="3.40.1410.10">
    <property type="entry name" value="Chorismate lyase-like"/>
    <property type="match status" value="1"/>
</dbReference>
<dbReference type="Proteomes" id="UP000185669">
    <property type="component" value="Unassembled WGS sequence"/>
</dbReference>
<dbReference type="GO" id="GO:0045892">
    <property type="term" value="P:negative regulation of DNA-templated transcription"/>
    <property type="evidence" value="ECO:0007669"/>
    <property type="project" value="TreeGrafter"/>
</dbReference>
<keyword evidence="6" id="KW-1185">Reference proteome</keyword>
<feature type="domain" description="HTH gntR-type" evidence="4">
    <location>
        <begin position="15"/>
        <end position="83"/>
    </location>
</feature>
<dbReference type="InterPro" id="IPR050679">
    <property type="entry name" value="Bact_HTH_transcr_reg"/>
</dbReference>
<dbReference type="PRINTS" id="PR00035">
    <property type="entry name" value="HTHGNTR"/>
</dbReference>
<dbReference type="RefSeq" id="WP_076545591.1">
    <property type="nucleotide sequence ID" value="NZ_FTNC01000018.1"/>
</dbReference>
<dbReference type="CDD" id="cd07377">
    <property type="entry name" value="WHTH_GntR"/>
    <property type="match status" value="1"/>
</dbReference>
<dbReference type="SUPFAM" id="SSF64288">
    <property type="entry name" value="Chorismate lyase-like"/>
    <property type="match status" value="1"/>
</dbReference>
<dbReference type="AlphaFoldDB" id="A0A1N6ZK28"/>
<dbReference type="EMBL" id="FTNC01000018">
    <property type="protein sequence ID" value="SIR27071.1"/>
    <property type="molecule type" value="Genomic_DNA"/>
</dbReference>
<dbReference type="InterPro" id="IPR028978">
    <property type="entry name" value="Chorismate_lyase_/UTRA_dom_sf"/>
</dbReference>
<dbReference type="PROSITE" id="PS50949">
    <property type="entry name" value="HTH_GNTR"/>
    <property type="match status" value="1"/>
</dbReference>
<dbReference type="Pfam" id="PF07702">
    <property type="entry name" value="UTRA"/>
    <property type="match status" value="1"/>
</dbReference>
<keyword evidence="1" id="KW-0805">Transcription regulation</keyword>
<name>A0A1N6ZK28_9FIRM</name>
<dbReference type="SMART" id="SM00345">
    <property type="entry name" value="HTH_GNTR"/>
    <property type="match status" value="1"/>
</dbReference>
<sequence length="249" mass="28683">MSEHLWSEINKDSPVPLYYQIKESIQEALDEGIFKVGESIPSEMELCSIFEVSRPTVRQAISELVSDGALRKEKGKGTFVANKKFNYGSMQDIVTYYDKLIQRGYDPQTDILEKNLIKASKKLSEKLQLKLHEEVIKIKRLRKIDQEPIVIITNHIPYKLCPKLMEIDLKDKSLYRVIAENCGYKLQRSEVVFYPGLADKIEAELLHQQKGDPLQVINTVSIAQDGVLFDYFESKFRGNYGKIYSIVEN</sequence>
<dbReference type="PANTHER" id="PTHR44846">
    <property type="entry name" value="MANNOSYL-D-GLYCERATE TRANSPORT/METABOLISM SYSTEM REPRESSOR MNGR-RELATED"/>
    <property type="match status" value="1"/>
</dbReference>
<dbReference type="Gene3D" id="1.10.10.10">
    <property type="entry name" value="Winged helix-like DNA-binding domain superfamily/Winged helix DNA-binding domain"/>
    <property type="match status" value="1"/>
</dbReference>
<evidence type="ECO:0000256" key="3">
    <source>
        <dbReference type="ARBA" id="ARBA00023163"/>
    </source>
</evidence>
<gene>
    <name evidence="5" type="ORF">SAMN05421834_11839</name>
</gene>
<keyword evidence="2" id="KW-0238">DNA-binding</keyword>
<protein>
    <submittedName>
        <fullName evidence="5">GntR family transcriptional regulator</fullName>
    </submittedName>
</protein>
<evidence type="ECO:0000259" key="4">
    <source>
        <dbReference type="PROSITE" id="PS50949"/>
    </source>
</evidence>
<dbReference type="STRING" id="56779.SAMN05421834_11839"/>
<evidence type="ECO:0000313" key="6">
    <source>
        <dbReference type="Proteomes" id="UP000185669"/>
    </source>
</evidence>
<dbReference type="InterPro" id="IPR036388">
    <property type="entry name" value="WH-like_DNA-bd_sf"/>
</dbReference>
<dbReference type="FunFam" id="1.10.10.10:FF:000079">
    <property type="entry name" value="GntR family transcriptional regulator"/>
    <property type="match status" value="1"/>
</dbReference>
<keyword evidence="3" id="KW-0804">Transcription</keyword>
<dbReference type="GO" id="GO:0003700">
    <property type="term" value="F:DNA-binding transcription factor activity"/>
    <property type="evidence" value="ECO:0007669"/>
    <property type="project" value="InterPro"/>
</dbReference>
<accession>A0A1N6ZK28</accession>
<dbReference type="OrthoDB" id="457376at2"/>
<organism evidence="5 6">
    <name type="scientific">Halanaerobium kushneri</name>
    <dbReference type="NCBI Taxonomy" id="56779"/>
    <lineage>
        <taxon>Bacteria</taxon>
        <taxon>Bacillati</taxon>
        <taxon>Bacillota</taxon>
        <taxon>Clostridia</taxon>
        <taxon>Halanaerobiales</taxon>
        <taxon>Halanaerobiaceae</taxon>
        <taxon>Halanaerobium</taxon>
    </lineage>
</organism>